<sequence length="269" mass="30598">MSQVPPLSSLGPLPDLVDVDQSRLRELTTWLSSSSVLSATPTQRRTLAVTFFAQLLEADVGFWAWGRGHPLKSTIVPIAIIDHGFSDAQRIAVIELGTDKVCNAEFQERAAPLLNATGQLTVTRREIFSDLEWRQRPRFRRYCEQMGMDSWIQSVRYSRGDTWNNMLYFRSSSRGEFGPSERSLLDFIQDAVCWLRPQVEELVPTEAFAGLTPRQKTVMLLLLDGQSRKEIALQLKLAEHTVGEYIKRVYEHFQVHSQGELTALFLKGV</sequence>
<keyword evidence="3" id="KW-0804">Transcription</keyword>
<dbReference type="InterPro" id="IPR016032">
    <property type="entry name" value="Sig_transdc_resp-reg_C-effctor"/>
</dbReference>
<dbReference type="InterPro" id="IPR000792">
    <property type="entry name" value="Tscrpt_reg_LuxR_C"/>
</dbReference>
<evidence type="ECO:0000256" key="3">
    <source>
        <dbReference type="ARBA" id="ARBA00023163"/>
    </source>
</evidence>
<evidence type="ECO:0000259" key="4">
    <source>
        <dbReference type="PROSITE" id="PS50043"/>
    </source>
</evidence>
<gene>
    <name evidence="5" type="ORF">SAMN05421753_102320</name>
</gene>
<keyword evidence="1" id="KW-0805">Transcription regulation</keyword>
<dbReference type="STRING" id="1576369.SAMN05421753_102320"/>
<name>A0A1I3CK48_9PLAN</name>
<dbReference type="RefSeq" id="WP_092048003.1">
    <property type="nucleotide sequence ID" value="NZ_FOQD01000002.1"/>
</dbReference>
<dbReference type="Proteomes" id="UP000199518">
    <property type="component" value="Unassembled WGS sequence"/>
</dbReference>
<protein>
    <submittedName>
        <fullName evidence="5">Regulatory protein, luxR family</fullName>
    </submittedName>
</protein>
<dbReference type="PRINTS" id="PR00038">
    <property type="entry name" value="HTHLUXR"/>
</dbReference>
<dbReference type="GO" id="GO:0003677">
    <property type="term" value="F:DNA binding"/>
    <property type="evidence" value="ECO:0007669"/>
    <property type="project" value="UniProtKB-KW"/>
</dbReference>
<organism evidence="5 6">
    <name type="scientific">Planctomicrobium piriforme</name>
    <dbReference type="NCBI Taxonomy" id="1576369"/>
    <lineage>
        <taxon>Bacteria</taxon>
        <taxon>Pseudomonadati</taxon>
        <taxon>Planctomycetota</taxon>
        <taxon>Planctomycetia</taxon>
        <taxon>Planctomycetales</taxon>
        <taxon>Planctomycetaceae</taxon>
        <taxon>Planctomicrobium</taxon>
    </lineage>
</organism>
<reference evidence="6" key="1">
    <citation type="submission" date="2016-10" db="EMBL/GenBank/DDBJ databases">
        <authorList>
            <person name="Varghese N."/>
            <person name="Submissions S."/>
        </authorList>
    </citation>
    <scope>NUCLEOTIDE SEQUENCE [LARGE SCALE GENOMIC DNA]</scope>
    <source>
        <strain evidence="6">DSM 26348</strain>
    </source>
</reference>
<dbReference type="InterPro" id="IPR036388">
    <property type="entry name" value="WH-like_DNA-bd_sf"/>
</dbReference>
<dbReference type="SUPFAM" id="SSF46894">
    <property type="entry name" value="C-terminal effector domain of the bipartite response regulators"/>
    <property type="match status" value="1"/>
</dbReference>
<proteinExistence type="predicted"/>
<dbReference type="GO" id="GO:0006355">
    <property type="term" value="P:regulation of DNA-templated transcription"/>
    <property type="evidence" value="ECO:0007669"/>
    <property type="project" value="InterPro"/>
</dbReference>
<evidence type="ECO:0000313" key="5">
    <source>
        <dbReference type="EMBL" id="SFH74970.1"/>
    </source>
</evidence>
<keyword evidence="6" id="KW-1185">Reference proteome</keyword>
<evidence type="ECO:0000256" key="2">
    <source>
        <dbReference type="ARBA" id="ARBA00023125"/>
    </source>
</evidence>
<dbReference type="PANTHER" id="PTHR44688:SF16">
    <property type="entry name" value="DNA-BINDING TRANSCRIPTIONAL ACTIVATOR DEVR_DOSR"/>
    <property type="match status" value="1"/>
</dbReference>
<dbReference type="PANTHER" id="PTHR44688">
    <property type="entry name" value="DNA-BINDING TRANSCRIPTIONAL ACTIVATOR DEVR_DOSR"/>
    <property type="match status" value="1"/>
</dbReference>
<dbReference type="Gene3D" id="1.10.10.10">
    <property type="entry name" value="Winged helix-like DNA-binding domain superfamily/Winged helix DNA-binding domain"/>
    <property type="match status" value="1"/>
</dbReference>
<dbReference type="Pfam" id="PF00196">
    <property type="entry name" value="GerE"/>
    <property type="match status" value="1"/>
</dbReference>
<keyword evidence="2" id="KW-0238">DNA-binding</keyword>
<dbReference type="EMBL" id="FOQD01000002">
    <property type="protein sequence ID" value="SFH74970.1"/>
    <property type="molecule type" value="Genomic_DNA"/>
</dbReference>
<dbReference type="SMART" id="SM00421">
    <property type="entry name" value="HTH_LUXR"/>
    <property type="match status" value="1"/>
</dbReference>
<dbReference type="AlphaFoldDB" id="A0A1I3CK48"/>
<evidence type="ECO:0000313" key="6">
    <source>
        <dbReference type="Proteomes" id="UP000199518"/>
    </source>
</evidence>
<dbReference type="OrthoDB" id="252792at2"/>
<evidence type="ECO:0000256" key="1">
    <source>
        <dbReference type="ARBA" id="ARBA00023015"/>
    </source>
</evidence>
<accession>A0A1I3CK48</accession>
<dbReference type="PROSITE" id="PS50043">
    <property type="entry name" value="HTH_LUXR_2"/>
    <property type="match status" value="1"/>
</dbReference>
<feature type="domain" description="HTH luxR-type" evidence="4">
    <location>
        <begin position="204"/>
        <end position="269"/>
    </location>
</feature>